<comment type="subcellular location">
    <subcellularLocation>
        <location evidence="1">Cell membrane</location>
        <topology evidence="1">Multi-pass membrane protein</topology>
    </subcellularLocation>
</comment>
<feature type="transmembrane region" description="Helical" evidence="5">
    <location>
        <begin position="375"/>
        <end position="397"/>
    </location>
</feature>
<keyword evidence="2 5" id="KW-0812">Transmembrane</keyword>
<gene>
    <name evidence="7" type="primary">floR</name>
    <name evidence="7" type="ORF">GCM10010365_16500</name>
</gene>
<dbReference type="EMBL" id="BMVW01000002">
    <property type="protein sequence ID" value="GGY98641.1"/>
    <property type="molecule type" value="Genomic_DNA"/>
</dbReference>
<protein>
    <submittedName>
        <fullName evidence="7">MFS transporter</fullName>
    </submittedName>
</protein>
<dbReference type="Proteomes" id="UP000622166">
    <property type="component" value="Unassembled WGS sequence"/>
</dbReference>
<reference evidence="7" key="1">
    <citation type="journal article" date="2014" name="Int. J. Syst. Evol. Microbiol.">
        <title>Complete genome sequence of Corynebacterium casei LMG S-19264T (=DSM 44701T), isolated from a smear-ripened cheese.</title>
        <authorList>
            <consortium name="US DOE Joint Genome Institute (JGI-PGF)"/>
            <person name="Walter F."/>
            <person name="Albersmeier A."/>
            <person name="Kalinowski J."/>
            <person name="Ruckert C."/>
        </authorList>
    </citation>
    <scope>NUCLEOTIDE SEQUENCE</scope>
    <source>
        <strain evidence="7">JCM 4815</strain>
    </source>
</reference>
<organism evidence="7 8">
    <name type="scientific">Streptomyces poonensis</name>
    <dbReference type="NCBI Taxonomy" id="68255"/>
    <lineage>
        <taxon>Bacteria</taxon>
        <taxon>Bacillati</taxon>
        <taxon>Actinomycetota</taxon>
        <taxon>Actinomycetes</taxon>
        <taxon>Kitasatosporales</taxon>
        <taxon>Streptomycetaceae</taxon>
        <taxon>Streptomyces</taxon>
    </lineage>
</organism>
<accession>A0A918PDF4</accession>
<comment type="caution">
    <text evidence="7">The sequence shown here is derived from an EMBL/GenBank/DDBJ whole genome shotgun (WGS) entry which is preliminary data.</text>
</comment>
<dbReference type="InterPro" id="IPR020846">
    <property type="entry name" value="MFS_dom"/>
</dbReference>
<dbReference type="RefSeq" id="WP_189856813.1">
    <property type="nucleotide sequence ID" value="NZ_BMVW01000002.1"/>
</dbReference>
<feature type="transmembrane region" description="Helical" evidence="5">
    <location>
        <begin position="104"/>
        <end position="123"/>
    </location>
</feature>
<evidence type="ECO:0000256" key="3">
    <source>
        <dbReference type="ARBA" id="ARBA00022989"/>
    </source>
</evidence>
<keyword evidence="3 5" id="KW-1133">Transmembrane helix</keyword>
<keyword evidence="4 5" id="KW-0472">Membrane</keyword>
<evidence type="ECO:0000256" key="1">
    <source>
        <dbReference type="ARBA" id="ARBA00004651"/>
    </source>
</evidence>
<feature type="transmembrane region" description="Helical" evidence="5">
    <location>
        <begin position="162"/>
        <end position="184"/>
    </location>
</feature>
<feature type="transmembrane region" description="Helical" evidence="5">
    <location>
        <begin position="282"/>
        <end position="301"/>
    </location>
</feature>
<dbReference type="PROSITE" id="PS50850">
    <property type="entry name" value="MFS"/>
    <property type="match status" value="1"/>
</dbReference>
<feature type="transmembrane region" description="Helical" evidence="5">
    <location>
        <begin position="129"/>
        <end position="150"/>
    </location>
</feature>
<dbReference type="AlphaFoldDB" id="A0A918PDF4"/>
<feature type="transmembrane region" description="Helical" evidence="5">
    <location>
        <begin position="338"/>
        <end position="363"/>
    </location>
</feature>
<reference evidence="7" key="2">
    <citation type="submission" date="2020-09" db="EMBL/GenBank/DDBJ databases">
        <authorList>
            <person name="Sun Q."/>
            <person name="Ohkuma M."/>
        </authorList>
    </citation>
    <scope>NUCLEOTIDE SEQUENCE</scope>
    <source>
        <strain evidence="7">JCM 4815</strain>
    </source>
</reference>
<dbReference type="InterPro" id="IPR036259">
    <property type="entry name" value="MFS_trans_sf"/>
</dbReference>
<feature type="domain" description="Major facilitator superfamily (MFS) profile" evidence="6">
    <location>
        <begin position="32"/>
        <end position="428"/>
    </location>
</feature>
<evidence type="ECO:0000259" key="6">
    <source>
        <dbReference type="PROSITE" id="PS50850"/>
    </source>
</evidence>
<evidence type="ECO:0000256" key="5">
    <source>
        <dbReference type="SAM" id="Phobius"/>
    </source>
</evidence>
<feature type="transmembrane region" description="Helical" evidence="5">
    <location>
        <begin position="313"/>
        <end position="332"/>
    </location>
</feature>
<dbReference type="SUPFAM" id="SSF103473">
    <property type="entry name" value="MFS general substrate transporter"/>
    <property type="match status" value="1"/>
</dbReference>
<feature type="transmembrane region" description="Helical" evidence="5">
    <location>
        <begin position="242"/>
        <end position="262"/>
    </location>
</feature>
<dbReference type="Pfam" id="PF07690">
    <property type="entry name" value="MFS_1"/>
    <property type="match status" value="1"/>
</dbReference>
<evidence type="ECO:0000256" key="4">
    <source>
        <dbReference type="ARBA" id="ARBA00023136"/>
    </source>
</evidence>
<dbReference type="InterPro" id="IPR011701">
    <property type="entry name" value="MFS"/>
</dbReference>
<feature type="transmembrane region" description="Helical" evidence="5">
    <location>
        <begin position="29"/>
        <end position="54"/>
    </location>
</feature>
<feature type="transmembrane region" description="Helical" evidence="5">
    <location>
        <begin position="403"/>
        <end position="424"/>
    </location>
</feature>
<name>A0A918PDF4_9ACTN</name>
<evidence type="ECO:0000256" key="2">
    <source>
        <dbReference type="ARBA" id="ARBA00022692"/>
    </source>
</evidence>
<evidence type="ECO:0000313" key="8">
    <source>
        <dbReference type="Proteomes" id="UP000622166"/>
    </source>
</evidence>
<feature type="transmembrane region" description="Helical" evidence="5">
    <location>
        <begin position="66"/>
        <end position="83"/>
    </location>
</feature>
<evidence type="ECO:0000313" key="7">
    <source>
        <dbReference type="EMBL" id="GGY98641.1"/>
    </source>
</evidence>
<dbReference type="GO" id="GO:0005886">
    <property type="term" value="C:plasma membrane"/>
    <property type="evidence" value="ECO:0007669"/>
    <property type="project" value="UniProtKB-SubCell"/>
</dbReference>
<proteinExistence type="predicted"/>
<dbReference type="PANTHER" id="PTHR23528:SF1">
    <property type="entry name" value="MAJOR FACILITATOR SUPERFAMILY (MFS) PROFILE DOMAIN-CONTAINING PROTEIN"/>
    <property type="match status" value="1"/>
</dbReference>
<dbReference type="GO" id="GO:0022857">
    <property type="term" value="F:transmembrane transporter activity"/>
    <property type="evidence" value="ECO:0007669"/>
    <property type="project" value="InterPro"/>
</dbReference>
<dbReference type="PANTHER" id="PTHR23528">
    <property type="match status" value="1"/>
</dbReference>
<keyword evidence="8" id="KW-1185">Reference proteome</keyword>
<dbReference type="Gene3D" id="1.20.1250.20">
    <property type="entry name" value="MFS general substrate transporter like domains"/>
    <property type="match status" value="2"/>
</dbReference>
<sequence>MAVIPDAAPGAESPVPTVFPSPQPASKALVFGLALAQFGVMLSLLTPVMVTLALRVAQIVPEDGRSAALGQVLSLGAVLAMIGNPVFGSLSDRTRGRFGRRRPWLVGGMAAGFLGLLVVALGGSVPVLMLGWALAQLGGNAALSAVVACVPDLVPEQQRGKVSGIVGMMTSVAMIVGTVLANAFADDLALAFVVPAVIGLAGVLCLASVMKDRPAAPGAFAPYSLREFLRSFYVNPRRHPDFAWNFAGRFLVFTGMSCVTSYQVYFLMDRLGYSDAEVSGKILVATVAMVVAVVAGSLVGGSLSDRSGRRKPYVFGSSILVAVGLFLVATAYSFPAFVVAMVVFGFGEGLYLSVDVALAAAVLPNPEEAAKDMGVLNIGNALPQSLVPIVAPALLAVGGGGNYGVLFLFGGVASVLGALAVQFVRSVK</sequence>
<feature type="transmembrane region" description="Helical" evidence="5">
    <location>
        <begin position="190"/>
        <end position="210"/>
    </location>
</feature>